<organism evidence="2 3">
    <name type="scientific">Metabacillus bambusae</name>
    <dbReference type="NCBI Taxonomy" id="2795218"/>
    <lineage>
        <taxon>Bacteria</taxon>
        <taxon>Bacillati</taxon>
        <taxon>Bacillota</taxon>
        <taxon>Bacilli</taxon>
        <taxon>Bacillales</taxon>
        <taxon>Bacillaceae</taxon>
        <taxon>Metabacillus</taxon>
    </lineage>
</organism>
<dbReference type="GO" id="GO:0008168">
    <property type="term" value="F:methyltransferase activity"/>
    <property type="evidence" value="ECO:0007669"/>
    <property type="project" value="UniProtKB-KW"/>
</dbReference>
<feature type="domain" description="Methyltransferase type 11" evidence="1">
    <location>
        <begin position="2"/>
        <end position="32"/>
    </location>
</feature>
<name>A0ABS3MYF1_9BACI</name>
<dbReference type="GO" id="GO:0032259">
    <property type="term" value="P:methylation"/>
    <property type="evidence" value="ECO:0007669"/>
    <property type="project" value="UniProtKB-KW"/>
</dbReference>
<dbReference type="InterPro" id="IPR029063">
    <property type="entry name" value="SAM-dependent_MTases_sf"/>
</dbReference>
<gene>
    <name evidence="2" type="ORF">I7822_04950</name>
</gene>
<dbReference type="Gene3D" id="3.40.50.150">
    <property type="entry name" value="Vaccinia Virus protein VP39"/>
    <property type="match status" value="1"/>
</dbReference>
<evidence type="ECO:0000313" key="3">
    <source>
        <dbReference type="Proteomes" id="UP000663981"/>
    </source>
</evidence>
<evidence type="ECO:0000313" key="2">
    <source>
        <dbReference type="EMBL" id="MBO1511035.1"/>
    </source>
</evidence>
<proteinExistence type="predicted"/>
<sequence>MNFDYISNNYAFHHFTNKGKTLDEIYHVLKENEI</sequence>
<keyword evidence="2" id="KW-0489">Methyltransferase</keyword>
<dbReference type="Pfam" id="PF08241">
    <property type="entry name" value="Methyltransf_11"/>
    <property type="match status" value="1"/>
</dbReference>
<keyword evidence="2" id="KW-0808">Transferase</keyword>
<evidence type="ECO:0000259" key="1">
    <source>
        <dbReference type="Pfam" id="PF08241"/>
    </source>
</evidence>
<comment type="caution">
    <text evidence="2">The sequence shown here is derived from an EMBL/GenBank/DDBJ whole genome shotgun (WGS) entry which is preliminary data.</text>
</comment>
<dbReference type="InterPro" id="IPR013216">
    <property type="entry name" value="Methyltransf_11"/>
</dbReference>
<keyword evidence="3" id="KW-1185">Reference proteome</keyword>
<dbReference type="Proteomes" id="UP000663981">
    <property type="component" value="Unassembled WGS sequence"/>
</dbReference>
<reference evidence="2 3" key="1">
    <citation type="submission" date="2021-03" db="EMBL/GenBank/DDBJ databases">
        <title>Whole genome sequence of Metabacillus bambusae BG109.</title>
        <authorList>
            <person name="Jeong J.W."/>
        </authorList>
    </citation>
    <scope>NUCLEOTIDE SEQUENCE [LARGE SCALE GENOMIC DNA]</scope>
    <source>
        <strain evidence="2 3">BG109</strain>
    </source>
</reference>
<accession>A0ABS3MYF1</accession>
<protein>
    <submittedName>
        <fullName evidence="2">Methyltransferase domain-containing protein</fullName>
    </submittedName>
</protein>
<dbReference type="EMBL" id="JAGDEL010000003">
    <property type="protein sequence ID" value="MBO1511035.1"/>
    <property type="molecule type" value="Genomic_DNA"/>
</dbReference>
<dbReference type="RefSeq" id="WP_207975699.1">
    <property type="nucleotide sequence ID" value="NZ_JAGDEL010000003.1"/>
</dbReference>
<dbReference type="SUPFAM" id="SSF53335">
    <property type="entry name" value="S-adenosyl-L-methionine-dependent methyltransferases"/>
    <property type="match status" value="1"/>
</dbReference>